<dbReference type="EMBL" id="CM056801">
    <property type="protein sequence ID" value="KAJ8708707.1"/>
    <property type="molecule type" value="Genomic_DNA"/>
</dbReference>
<gene>
    <name evidence="1" type="ORF">PYW08_010089</name>
</gene>
<organism evidence="1 2">
    <name type="scientific">Mythimna loreyi</name>
    <dbReference type="NCBI Taxonomy" id="667449"/>
    <lineage>
        <taxon>Eukaryota</taxon>
        <taxon>Metazoa</taxon>
        <taxon>Ecdysozoa</taxon>
        <taxon>Arthropoda</taxon>
        <taxon>Hexapoda</taxon>
        <taxon>Insecta</taxon>
        <taxon>Pterygota</taxon>
        <taxon>Neoptera</taxon>
        <taxon>Endopterygota</taxon>
        <taxon>Lepidoptera</taxon>
        <taxon>Glossata</taxon>
        <taxon>Ditrysia</taxon>
        <taxon>Noctuoidea</taxon>
        <taxon>Noctuidae</taxon>
        <taxon>Noctuinae</taxon>
        <taxon>Hadenini</taxon>
        <taxon>Mythimna</taxon>
    </lineage>
</organism>
<name>A0ACC2Q5C1_9NEOP</name>
<evidence type="ECO:0000313" key="1">
    <source>
        <dbReference type="EMBL" id="KAJ8708707.1"/>
    </source>
</evidence>
<keyword evidence="2" id="KW-1185">Reference proteome</keyword>
<accession>A0ACC2Q5C1</accession>
<comment type="caution">
    <text evidence="1">The sequence shown here is derived from an EMBL/GenBank/DDBJ whole genome shotgun (WGS) entry which is preliminary data.</text>
</comment>
<protein>
    <submittedName>
        <fullName evidence="1">Uncharacterized protein</fullName>
    </submittedName>
</protein>
<evidence type="ECO:0000313" key="2">
    <source>
        <dbReference type="Proteomes" id="UP001231649"/>
    </source>
</evidence>
<proteinExistence type="predicted"/>
<dbReference type="Proteomes" id="UP001231649">
    <property type="component" value="Chromosome 25"/>
</dbReference>
<reference evidence="1" key="1">
    <citation type="submission" date="2023-03" db="EMBL/GenBank/DDBJ databases">
        <title>Chromosome-level genomes of two armyworms, Mythimna separata and Mythimna loreyi, provide insights into the biosynthesis and reception of sex pheromones.</title>
        <authorList>
            <person name="Zhao H."/>
        </authorList>
    </citation>
    <scope>NUCLEOTIDE SEQUENCE</scope>
    <source>
        <strain evidence="1">BeijingLab</strain>
    </source>
</reference>
<sequence length="889" mass="101156">MSSVINAESRRRCLKCGRSTAEDSLTTLFRFPKPGKTNTLRCELWAKYCFPDKEYWSPEFQHKLHTEHKMLCSRHFPRTSFSDYPETFKKLHRFAVPDDNKEAEPQPGPSYCQVQVLKDVTNCSSEPKPASKKPIPLPGTSHVLLEENKVPSEINTLSQIPTNKPKTPKEKHLLAKCRKHLKHICQLRNRIKKLKNKDILKEISKNESVDKLMKKLTPTFALLLQAQIKNFKKKTKGRRWTTEEKITALRLYKRSPTCYRLMRRLFCLPAQSTLKCLLSKLSLEVGVNKCIFSVLKKTVQLQTASDNEYILMFDEMSIKKNIMYNRKTDTIEGFQDHGLQGRSPQLATHALVFMLAGIRKKIKQPVAYYLSSEYVTADRLAVLIKEIVRECREAGLSIAATVCDMDGVNRRALSIGATCEKPSISIDDKEIISMYDPPHLLKCFRNLFLKYNIQCTTQITSNNKTGIGVAKWSHIKAFYDLDNQNPNFVFAPGLKLEHLNPNSKQKMKVKLAAQTLSHTVAAGMMAKISEGVLTSEAAVTAGLISKMDMLFDSVNSDSSDLRRGKIHATNLKETTPHLQLFKEMKLFFNSIKFLGCTRTPPSKEGWVWTLNAIELLWNNLRNKHANIQSLATRRLQQDPLENLFGCIRGNCGANYNPTAGQFIAALKTAILSNLAHLSTGNCESDYCESIIDNYKEVLTKSTNICTNDTISTHNISYSSDFSEKIDNIHNAEPSNGEAQACAYVCGFLIKRLDCTCTSCLNILISRENSSVQHLFIQFKEYNSEKRTLNYPHIDIINYVESCASVANKMFVDIGHEKHVLKIVKEKVLETVNHEFLKACPVHMEKNINYFIDNVLYVCVKRHCTLKNRELSEESSKASLKRKIDILKNK</sequence>